<evidence type="ECO:0000256" key="5">
    <source>
        <dbReference type="ARBA" id="ARBA00022741"/>
    </source>
</evidence>
<dbReference type="Pfam" id="PF08352">
    <property type="entry name" value="oligo_HPY"/>
    <property type="match status" value="1"/>
</dbReference>
<comment type="caution">
    <text evidence="9">The sequence shown here is derived from an EMBL/GenBank/DDBJ whole genome shotgun (WGS) entry which is preliminary data.</text>
</comment>
<evidence type="ECO:0000256" key="6">
    <source>
        <dbReference type="ARBA" id="ARBA00022840"/>
    </source>
</evidence>
<organism evidence="9 10">
    <name type="scientific">Blautia caccae</name>
    <dbReference type="NCBI Taxonomy" id="3133175"/>
    <lineage>
        <taxon>Bacteria</taxon>
        <taxon>Bacillati</taxon>
        <taxon>Bacillota</taxon>
        <taxon>Clostridia</taxon>
        <taxon>Lachnospirales</taxon>
        <taxon>Lachnospiraceae</taxon>
        <taxon>Blautia</taxon>
    </lineage>
</organism>
<gene>
    <name evidence="9" type="ORF">WMO65_23995</name>
</gene>
<dbReference type="GO" id="GO:0005524">
    <property type="term" value="F:ATP binding"/>
    <property type="evidence" value="ECO:0007669"/>
    <property type="project" value="UniProtKB-KW"/>
</dbReference>
<protein>
    <submittedName>
        <fullName evidence="9">ABC transporter ATP-binding protein</fullName>
    </submittedName>
</protein>
<feature type="domain" description="ABC transporter" evidence="8">
    <location>
        <begin position="7"/>
        <end position="258"/>
    </location>
</feature>
<evidence type="ECO:0000256" key="3">
    <source>
        <dbReference type="ARBA" id="ARBA00022448"/>
    </source>
</evidence>
<dbReference type="NCBIfam" id="TIGR01727">
    <property type="entry name" value="oligo_HPY"/>
    <property type="match status" value="1"/>
</dbReference>
<dbReference type="PROSITE" id="PS00211">
    <property type="entry name" value="ABC_TRANSPORTER_1"/>
    <property type="match status" value="1"/>
</dbReference>
<keyword evidence="3" id="KW-0813">Transport</keyword>
<evidence type="ECO:0000256" key="2">
    <source>
        <dbReference type="ARBA" id="ARBA00005417"/>
    </source>
</evidence>
<dbReference type="Proteomes" id="UP001457898">
    <property type="component" value="Unassembled WGS sequence"/>
</dbReference>
<dbReference type="PANTHER" id="PTHR43297:SF2">
    <property type="entry name" value="DIPEPTIDE TRANSPORT ATP-BINDING PROTEIN DPPD"/>
    <property type="match status" value="1"/>
</dbReference>
<dbReference type="InterPro" id="IPR013563">
    <property type="entry name" value="Oligopep_ABC_C"/>
</dbReference>
<name>A0ABV1DUI5_9FIRM</name>
<keyword evidence="7" id="KW-0472">Membrane</keyword>
<dbReference type="InterPro" id="IPR003593">
    <property type="entry name" value="AAA+_ATPase"/>
</dbReference>
<evidence type="ECO:0000256" key="7">
    <source>
        <dbReference type="ARBA" id="ARBA00023136"/>
    </source>
</evidence>
<evidence type="ECO:0000256" key="1">
    <source>
        <dbReference type="ARBA" id="ARBA00004202"/>
    </source>
</evidence>
<proteinExistence type="inferred from homology"/>
<accession>A0ABV1DUI5</accession>
<evidence type="ECO:0000313" key="10">
    <source>
        <dbReference type="Proteomes" id="UP001457898"/>
    </source>
</evidence>
<dbReference type="SUPFAM" id="SSF52540">
    <property type="entry name" value="P-loop containing nucleoside triphosphate hydrolases"/>
    <property type="match status" value="1"/>
</dbReference>
<dbReference type="InterPro" id="IPR017871">
    <property type="entry name" value="ABC_transporter-like_CS"/>
</dbReference>
<keyword evidence="4" id="KW-1003">Cell membrane</keyword>
<dbReference type="Pfam" id="PF00005">
    <property type="entry name" value="ABC_tran"/>
    <property type="match status" value="1"/>
</dbReference>
<comment type="similarity">
    <text evidence="2">Belongs to the ABC transporter superfamily.</text>
</comment>
<dbReference type="Gene3D" id="3.40.50.300">
    <property type="entry name" value="P-loop containing nucleotide triphosphate hydrolases"/>
    <property type="match status" value="1"/>
</dbReference>
<keyword evidence="5" id="KW-0547">Nucleotide-binding</keyword>
<dbReference type="CDD" id="cd03257">
    <property type="entry name" value="ABC_NikE_OppD_transporters"/>
    <property type="match status" value="1"/>
</dbReference>
<reference evidence="9 10" key="1">
    <citation type="submission" date="2024-03" db="EMBL/GenBank/DDBJ databases">
        <title>Human intestinal bacterial collection.</title>
        <authorList>
            <person name="Pauvert C."/>
            <person name="Hitch T.C.A."/>
            <person name="Clavel T."/>
        </authorList>
    </citation>
    <scope>NUCLEOTIDE SEQUENCE [LARGE SCALE GENOMIC DNA]</scope>
    <source>
        <strain evidence="9 10">CLA-SR-H028</strain>
    </source>
</reference>
<dbReference type="PANTHER" id="PTHR43297">
    <property type="entry name" value="OLIGOPEPTIDE TRANSPORT ATP-BINDING PROTEIN APPD"/>
    <property type="match status" value="1"/>
</dbReference>
<dbReference type="InterPro" id="IPR050388">
    <property type="entry name" value="ABC_Ni/Peptide_Import"/>
</dbReference>
<keyword evidence="6 9" id="KW-0067">ATP-binding</keyword>
<evidence type="ECO:0000259" key="8">
    <source>
        <dbReference type="PROSITE" id="PS50893"/>
    </source>
</evidence>
<sequence length="333" mass="37527">MKLEKLLEVNDLRTYFFTPDKTIPAVDGVSFHINKGETLCIVGESGSGKSVTSLSVMQLVPTPPGKYVSGQILFEGEDILKKTESEMCGIRGNIISMIYQEPMTSLNPVFSIGDQLMETLRIHQKLTKKEAQKKAVHMLSLVGISDPESRMREYPHQLSGGMRQRVMIAMGLSCEPKLLIADEPTTALDVTIQAQILDLMKKLKQELDMTILFITHDLGVVAEMAQRVIVMYGGRVVEEAEVREIFKNPRHPYTLGLLKCIPRMDSRQKLEVIKGMVPSPDQFAKGCRFHPRCPYAKELCTREEPPQQMIGTTRVTCHFPLHTEKEGERNGRQ</sequence>
<dbReference type="PROSITE" id="PS50893">
    <property type="entry name" value="ABC_TRANSPORTER_2"/>
    <property type="match status" value="1"/>
</dbReference>
<keyword evidence="10" id="KW-1185">Reference proteome</keyword>
<dbReference type="InterPro" id="IPR003439">
    <property type="entry name" value="ABC_transporter-like_ATP-bd"/>
</dbReference>
<comment type="subcellular location">
    <subcellularLocation>
        <location evidence="1">Cell membrane</location>
        <topology evidence="1">Peripheral membrane protein</topology>
    </subcellularLocation>
</comment>
<dbReference type="InterPro" id="IPR027417">
    <property type="entry name" value="P-loop_NTPase"/>
</dbReference>
<dbReference type="EMBL" id="JBBMFP010000033">
    <property type="protein sequence ID" value="MEQ2434061.1"/>
    <property type="molecule type" value="Genomic_DNA"/>
</dbReference>
<evidence type="ECO:0000256" key="4">
    <source>
        <dbReference type="ARBA" id="ARBA00022475"/>
    </source>
</evidence>
<evidence type="ECO:0000313" key="9">
    <source>
        <dbReference type="EMBL" id="MEQ2434061.1"/>
    </source>
</evidence>
<dbReference type="SMART" id="SM00382">
    <property type="entry name" value="AAA"/>
    <property type="match status" value="1"/>
</dbReference>